<evidence type="ECO:0000313" key="3">
    <source>
        <dbReference type="Proteomes" id="UP000069654"/>
    </source>
</evidence>
<evidence type="ECO:0000259" key="1">
    <source>
        <dbReference type="Pfam" id="PF12680"/>
    </source>
</evidence>
<dbReference type="Proteomes" id="UP000069654">
    <property type="component" value="Unassembled WGS sequence"/>
</dbReference>
<dbReference type="Pfam" id="PF12680">
    <property type="entry name" value="SnoaL_2"/>
    <property type="match status" value="2"/>
</dbReference>
<protein>
    <submittedName>
        <fullName evidence="2">Ketosteroid isomerase-like protein</fullName>
    </submittedName>
</protein>
<proteinExistence type="predicted"/>
<dbReference type="PANTHER" id="PTHR41252">
    <property type="entry name" value="BLR2505 PROTEIN"/>
    <property type="match status" value="1"/>
</dbReference>
<dbReference type="Gene3D" id="3.10.450.50">
    <property type="match status" value="2"/>
</dbReference>
<comment type="caution">
    <text evidence="2">The sequence shown here is derived from an EMBL/GenBank/DDBJ whole genome shotgun (WGS) entry which is preliminary data.</text>
</comment>
<dbReference type="RefSeq" id="WP_003926965.1">
    <property type="nucleotide sequence ID" value="NZ_BCTB01000004.1"/>
</dbReference>
<dbReference type="InterPro" id="IPR032710">
    <property type="entry name" value="NTF2-like_dom_sf"/>
</dbReference>
<feature type="domain" description="SnoaL-like" evidence="1">
    <location>
        <begin position="10"/>
        <end position="117"/>
    </location>
</feature>
<sequence>MLSNSNVQLIQRFEDSFMSGDIDDVLRILDDDIVVHEADNTPYPGRHRGKDGFLALAEAFNTTWEPTAPIDYEIQPVGDDRVLVLVSLPVRARNTGRELTLRISELHTIAHGRIVEIRVFYWDTLTLVQATAGAVTLEGHREHGPSALEVAQRFESAVLNDGDFDKAMEWAHPDFTIREAPGMPYRDVYRGKQGLHDLMTDFGAVWEFVEGPTIAFEASATDPNLVFTLVEGRAVLRATGETHDLRITERMIVTDGKVRDIEVYYWDQAPAVLAHHRPAAV</sequence>
<accession>A0A100XC63</accession>
<dbReference type="GO" id="GO:0016853">
    <property type="term" value="F:isomerase activity"/>
    <property type="evidence" value="ECO:0007669"/>
    <property type="project" value="UniProtKB-KW"/>
</dbReference>
<reference evidence="3" key="2">
    <citation type="submission" date="2016-02" db="EMBL/GenBank/DDBJ databases">
        <title>Draft genome sequence of five rapidly growing Mycobacterium species.</title>
        <authorList>
            <person name="Katahira K."/>
            <person name="Gotou Y."/>
            <person name="Iida K."/>
            <person name="Ogura Y."/>
            <person name="Hayashi T."/>
        </authorList>
    </citation>
    <scope>NUCLEOTIDE SEQUENCE [LARGE SCALE GENOMIC DNA]</scope>
    <source>
        <strain evidence="3">JCM6362</strain>
    </source>
</reference>
<dbReference type="InterPro" id="IPR037401">
    <property type="entry name" value="SnoaL-like"/>
</dbReference>
<evidence type="ECO:0000313" key="2">
    <source>
        <dbReference type="EMBL" id="GAT13905.1"/>
    </source>
</evidence>
<dbReference type="AlphaFoldDB" id="A0A100XC63"/>
<organism evidence="2 3">
    <name type="scientific">Mycolicibacterium thermoresistibile</name>
    <name type="common">Mycobacterium thermoresistibile</name>
    <dbReference type="NCBI Taxonomy" id="1797"/>
    <lineage>
        <taxon>Bacteria</taxon>
        <taxon>Bacillati</taxon>
        <taxon>Actinomycetota</taxon>
        <taxon>Actinomycetes</taxon>
        <taxon>Mycobacteriales</taxon>
        <taxon>Mycobacteriaceae</taxon>
        <taxon>Mycolicibacterium</taxon>
    </lineage>
</organism>
<dbReference type="PANTHER" id="PTHR41252:SF1">
    <property type="entry name" value="BLR2505 PROTEIN"/>
    <property type="match status" value="1"/>
</dbReference>
<reference evidence="2 3" key="1">
    <citation type="journal article" date="2016" name="Genome Announc.">
        <title>Draft Genome Sequences of Five Rapidly Growing Mycobacterium Species, M. thermoresistibile, M. fortuitum subsp. acetamidolyticum, M. canariasense, M. brisbanense, and M. novocastrense.</title>
        <authorList>
            <person name="Katahira K."/>
            <person name="Ogura Y."/>
            <person name="Gotoh Y."/>
            <person name="Hayashi T."/>
        </authorList>
    </citation>
    <scope>NUCLEOTIDE SEQUENCE [LARGE SCALE GENOMIC DNA]</scope>
    <source>
        <strain evidence="2 3">JCM6362</strain>
    </source>
</reference>
<dbReference type="OrthoDB" id="4637294at2"/>
<feature type="domain" description="SnoaL-like" evidence="1">
    <location>
        <begin position="157"/>
        <end position="260"/>
    </location>
</feature>
<dbReference type="EMBL" id="BCTB01000004">
    <property type="protein sequence ID" value="GAT13905.1"/>
    <property type="molecule type" value="Genomic_DNA"/>
</dbReference>
<dbReference type="SUPFAM" id="SSF54427">
    <property type="entry name" value="NTF2-like"/>
    <property type="match status" value="2"/>
</dbReference>
<keyword evidence="2" id="KW-0413">Isomerase</keyword>
<name>A0A100XC63_MYCTH</name>
<dbReference type="STRING" id="1797.RMCT_0876"/>
<gene>
    <name evidence="2" type="ORF">RMCT_0876</name>
</gene>